<evidence type="ECO:0000313" key="2">
    <source>
        <dbReference type="EMBL" id="UOO96282.1"/>
    </source>
</evidence>
<reference evidence="2" key="1">
    <citation type="submission" date="2022-04" db="EMBL/GenBank/DDBJ databases">
        <title>Sequencing and genomic assembly of Halococcus dombrowskii.</title>
        <authorList>
            <person name="Lim S.W."/>
            <person name="MacLea K.S."/>
        </authorList>
    </citation>
    <scope>NUCLEOTIDE SEQUENCE</scope>
    <source>
        <strain evidence="2">H4</strain>
    </source>
</reference>
<dbReference type="GeneID" id="71761410"/>
<dbReference type="EMBL" id="CP095005">
    <property type="protein sequence ID" value="UOO96282.1"/>
    <property type="molecule type" value="Genomic_DNA"/>
</dbReference>
<keyword evidence="3" id="KW-1185">Reference proteome</keyword>
<evidence type="ECO:0000313" key="3">
    <source>
        <dbReference type="Proteomes" id="UP000830542"/>
    </source>
</evidence>
<gene>
    <name evidence="2" type="ORF">MUK72_06140</name>
</gene>
<feature type="compositionally biased region" description="Low complexity" evidence="1">
    <location>
        <begin position="28"/>
        <end position="41"/>
    </location>
</feature>
<sequence>MDRRKYLAMVGAATSLGLAGCSGGGSGNNSSSGNGSSEATNDSSGASTDGNTSEGTDTAATGGGSEATSKEAADTTEPTTAGGTEMSEADTLTPSGGGGSGSTNVTDTELVVEEGQYGTDVYMSGLVENTGNDVLRLPEARVSFYDSEDSILTSTTTSIAFLKPGTQWEIHAPYLDEKEPARGEIEITSADTFQTELGIPDSLKVAEENLNSGEEPTLSLRIENTSDSAVSPSAFCVFYDGDGIALGDGLDSLEQLPAGESWQTSLEYIAYSTQDATRISDYDLYATTL</sequence>
<dbReference type="Proteomes" id="UP000830542">
    <property type="component" value="Chromosome"/>
</dbReference>
<dbReference type="InterPro" id="IPR047676">
    <property type="entry name" value="FxLYD_dom"/>
</dbReference>
<protein>
    <submittedName>
        <fullName evidence="2">FxLYD domain-containing protein</fullName>
    </submittedName>
</protein>
<accession>A0AAX3ATJ9</accession>
<proteinExistence type="predicted"/>
<dbReference type="NCBIfam" id="NF038353">
    <property type="entry name" value="FxLYD_dom"/>
    <property type="match status" value="2"/>
</dbReference>
<feature type="region of interest" description="Disordered" evidence="1">
    <location>
        <begin position="17"/>
        <end position="105"/>
    </location>
</feature>
<organism evidence="2 3">
    <name type="scientific">Halococcus dombrowskii</name>
    <dbReference type="NCBI Taxonomy" id="179637"/>
    <lineage>
        <taxon>Archaea</taxon>
        <taxon>Methanobacteriati</taxon>
        <taxon>Methanobacteriota</taxon>
        <taxon>Stenosarchaea group</taxon>
        <taxon>Halobacteria</taxon>
        <taxon>Halobacteriales</taxon>
        <taxon>Halococcaceae</taxon>
        <taxon>Halococcus</taxon>
    </lineage>
</organism>
<name>A0AAX3ATJ9_HALDO</name>
<dbReference type="RefSeq" id="WP_160162799.1">
    <property type="nucleotide sequence ID" value="NZ_BAAADN010000041.1"/>
</dbReference>
<feature type="compositionally biased region" description="Polar residues" evidence="1">
    <location>
        <begin position="42"/>
        <end position="59"/>
    </location>
</feature>
<dbReference type="AlphaFoldDB" id="A0AAX3ATJ9"/>
<dbReference type="KEGG" id="hdo:MUK72_06140"/>
<dbReference type="PROSITE" id="PS51257">
    <property type="entry name" value="PROKAR_LIPOPROTEIN"/>
    <property type="match status" value="1"/>
</dbReference>
<evidence type="ECO:0000256" key="1">
    <source>
        <dbReference type="SAM" id="MobiDB-lite"/>
    </source>
</evidence>